<dbReference type="Proteomes" id="UP000033772">
    <property type="component" value="Unassembled WGS sequence"/>
</dbReference>
<accession>A0A1J4N715</accession>
<organism evidence="2 3">
    <name type="scientific">Nocardioides luteus</name>
    <dbReference type="NCBI Taxonomy" id="1844"/>
    <lineage>
        <taxon>Bacteria</taxon>
        <taxon>Bacillati</taxon>
        <taxon>Actinomycetota</taxon>
        <taxon>Actinomycetes</taxon>
        <taxon>Propionibacteriales</taxon>
        <taxon>Nocardioidaceae</taxon>
        <taxon>Nocardioides</taxon>
    </lineage>
</organism>
<comment type="caution">
    <text evidence="2">The sequence shown here is derived from an EMBL/GenBank/DDBJ whole genome shotgun (WGS) entry which is preliminary data.</text>
</comment>
<gene>
    <name evidence="2" type="ORF">UG56_007920</name>
</gene>
<dbReference type="RefSeq" id="WP_045548642.1">
    <property type="nucleotide sequence ID" value="NZ_JZDQ02000009.1"/>
</dbReference>
<keyword evidence="3" id="KW-1185">Reference proteome</keyword>
<dbReference type="AlphaFoldDB" id="A0A1J4N715"/>
<evidence type="ECO:0000259" key="1">
    <source>
        <dbReference type="Pfam" id="PF13785"/>
    </source>
</evidence>
<dbReference type="Pfam" id="PF13785">
    <property type="entry name" value="DUF4178"/>
    <property type="match status" value="1"/>
</dbReference>
<dbReference type="EMBL" id="JZDQ02000009">
    <property type="protein sequence ID" value="OIJ27301.1"/>
    <property type="molecule type" value="Genomic_DNA"/>
</dbReference>
<dbReference type="OrthoDB" id="3775810at2"/>
<sequence length="205" mass="22920">MIYVLIVLLLAALAVAAYLLWRSRQQPTAQPEPDDFIGDQHKHASDQLRQVRNGDVIEYLGHNWFVRGRLDFDEDGYRWTEHMLDDAEGKKWLSIEDDESFEVSLWHAIPLGDIEQGTVGDRDVIVGGVAYRLQEKGSASFTATGATGTAPSGTAEYADYKSVDGKLLGFEKWGSNWEPSLGEVLQPFELTVYPSTDRPATLDDE</sequence>
<proteinExistence type="predicted"/>
<feature type="domain" description="DUF4178" evidence="1">
    <location>
        <begin position="54"/>
        <end position="187"/>
    </location>
</feature>
<evidence type="ECO:0000313" key="3">
    <source>
        <dbReference type="Proteomes" id="UP000033772"/>
    </source>
</evidence>
<protein>
    <recommendedName>
        <fullName evidence="1">DUF4178 domain-containing protein</fullName>
    </recommendedName>
</protein>
<name>A0A1J4N715_9ACTN</name>
<dbReference type="InterPro" id="IPR025235">
    <property type="entry name" value="DUF4178"/>
</dbReference>
<reference evidence="2" key="1">
    <citation type="submission" date="2016-10" db="EMBL/GenBank/DDBJ databases">
        <title>Draft Genome Sequence of Nocardioides luteus Strain BAFB, an Alkane-Degrading Bacterium Isolated from JP-7 Polluted Soil.</title>
        <authorList>
            <person name="Brown L."/>
            <person name="Ruiz O.N."/>
            <person name="Gunasekera T."/>
        </authorList>
    </citation>
    <scope>NUCLEOTIDE SEQUENCE [LARGE SCALE GENOMIC DNA]</scope>
    <source>
        <strain evidence="2">BAFB</strain>
    </source>
</reference>
<evidence type="ECO:0000313" key="2">
    <source>
        <dbReference type="EMBL" id="OIJ27301.1"/>
    </source>
</evidence>
<dbReference type="STRING" id="1844.UG56_007920"/>